<keyword evidence="9 10" id="KW-0131">Cell cycle</keyword>
<dbReference type="AlphaFoldDB" id="A0A968KVI1"/>
<evidence type="ECO:0000256" key="9">
    <source>
        <dbReference type="ARBA" id="ARBA00023306"/>
    </source>
</evidence>
<keyword evidence="6" id="KW-0460">Magnesium</keyword>
<feature type="domain" description="EngB-type G" evidence="11">
    <location>
        <begin position="28"/>
        <end position="207"/>
    </location>
</feature>
<dbReference type="PANTHER" id="PTHR11649:SF13">
    <property type="entry name" value="ENGB-TYPE G DOMAIN-CONTAINING PROTEIN"/>
    <property type="match status" value="1"/>
</dbReference>
<dbReference type="InterPro" id="IPR005225">
    <property type="entry name" value="Small_GTP-bd"/>
</dbReference>
<dbReference type="CDD" id="cd01876">
    <property type="entry name" value="YihA_EngB"/>
    <property type="match status" value="1"/>
</dbReference>
<proteinExistence type="inferred from homology"/>
<evidence type="ECO:0000256" key="1">
    <source>
        <dbReference type="ARBA" id="ARBA00001946"/>
    </source>
</evidence>
<dbReference type="EMBL" id="JAATLM010000001">
    <property type="protein sequence ID" value="NIZ69143.1"/>
    <property type="molecule type" value="Genomic_DNA"/>
</dbReference>
<evidence type="ECO:0000256" key="2">
    <source>
        <dbReference type="ARBA" id="ARBA00009638"/>
    </source>
</evidence>
<dbReference type="InterPro" id="IPR006073">
    <property type="entry name" value="GTP-bd"/>
</dbReference>
<evidence type="ECO:0000313" key="13">
    <source>
        <dbReference type="Proteomes" id="UP000778951"/>
    </source>
</evidence>
<name>A0A968KVI1_9SPIO</name>
<dbReference type="GO" id="GO:0000917">
    <property type="term" value="P:division septum assembly"/>
    <property type="evidence" value="ECO:0007669"/>
    <property type="project" value="UniProtKB-KW"/>
</dbReference>
<keyword evidence="5 10" id="KW-0547">Nucleotide-binding</keyword>
<comment type="cofactor">
    <cofactor evidence="1">
        <name>Mg(2+)</name>
        <dbReference type="ChEBI" id="CHEBI:18420"/>
    </cofactor>
</comment>
<evidence type="ECO:0000256" key="8">
    <source>
        <dbReference type="ARBA" id="ARBA00023210"/>
    </source>
</evidence>
<organism evidence="12 13">
    <name type="scientific">Entomospira culicis</name>
    <dbReference type="NCBI Taxonomy" id="2719989"/>
    <lineage>
        <taxon>Bacteria</taxon>
        <taxon>Pseudomonadati</taxon>
        <taxon>Spirochaetota</taxon>
        <taxon>Spirochaetia</taxon>
        <taxon>Spirochaetales</taxon>
        <taxon>Spirochaetaceae</taxon>
        <taxon>Entomospira</taxon>
    </lineage>
</organism>
<evidence type="ECO:0000256" key="10">
    <source>
        <dbReference type="HAMAP-Rule" id="MF_00321"/>
    </source>
</evidence>
<gene>
    <name evidence="10" type="primary">engB</name>
    <name evidence="12" type="ORF">HCT48_02815</name>
</gene>
<evidence type="ECO:0000256" key="7">
    <source>
        <dbReference type="ARBA" id="ARBA00023134"/>
    </source>
</evidence>
<keyword evidence="3 10" id="KW-0132">Cell division</keyword>
<dbReference type="GO" id="GO:0005829">
    <property type="term" value="C:cytosol"/>
    <property type="evidence" value="ECO:0007669"/>
    <property type="project" value="TreeGrafter"/>
</dbReference>
<reference evidence="12" key="1">
    <citation type="submission" date="2020-03" db="EMBL/GenBank/DDBJ databases">
        <title>Spirochaetal bacteria isolated from arthropods constitute a novel genus Entomospira genus novum within the order Spirochaetales.</title>
        <authorList>
            <person name="Grana-Miraglia L."/>
            <person name="Sikutova S."/>
            <person name="Fingerle V."/>
            <person name="Sing A."/>
            <person name="Castillo-Ramirez S."/>
            <person name="Margos G."/>
            <person name="Rudolf I."/>
        </authorList>
    </citation>
    <scope>NUCLEOTIDE SEQUENCE</scope>
    <source>
        <strain evidence="12">BR149</strain>
    </source>
</reference>
<evidence type="ECO:0000256" key="4">
    <source>
        <dbReference type="ARBA" id="ARBA00022723"/>
    </source>
</evidence>
<dbReference type="PROSITE" id="PS51706">
    <property type="entry name" value="G_ENGB"/>
    <property type="match status" value="1"/>
</dbReference>
<evidence type="ECO:0000256" key="3">
    <source>
        <dbReference type="ARBA" id="ARBA00022618"/>
    </source>
</evidence>
<dbReference type="Gene3D" id="3.40.50.300">
    <property type="entry name" value="P-loop containing nucleotide triphosphate hydrolases"/>
    <property type="match status" value="1"/>
</dbReference>
<dbReference type="RefSeq" id="WP_167695244.1">
    <property type="nucleotide sequence ID" value="NZ_CP118181.1"/>
</dbReference>
<keyword evidence="4" id="KW-0479">Metal-binding</keyword>
<comment type="function">
    <text evidence="10">Necessary for normal cell division and for the maintenance of normal septation.</text>
</comment>
<accession>A0A968KVI1</accession>
<dbReference type="InterPro" id="IPR030393">
    <property type="entry name" value="G_ENGB_dom"/>
</dbReference>
<sequence>MQTVSPILFHKTSFAMGAPTFEDLPSDAQIEIAIAGRSNAGKSTLINNLTRQNKLARVSQTPGKTREMNLFHLYLKDRNEAIARLVDLPGYGYAKVSKSMKSSWQAELGHYLLERENLKILIVILDSRMPITELDAMLIDMASKRGLQQIFIFNKIDKLNQSEKAKCHAMAQKLVYETPNSSYIVYSSPKNIGRELLTEKISASLHHHAQKSEQDT</sequence>
<dbReference type="SUPFAM" id="SSF52540">
    <property type="entry name" value="P-loop containing nucleoside triphosphate hydrolases"/>
    <property type="match status" value="1"/>
</dbReference>
<evidence type="ECO:0000256" key="5">
    <source>
        <dbReference type="ARBA" id="ARBA00022741"/>
    </source>
</evidence>
<dbReference type="Pfam" id="PF01926">
    <property type="entry name" value="MMR_HSR1"/>
    <property type="match status" value="1"/>
</dbReference>
<protein>
    <recommendedName>
        <fullName evidence="10">Probable GTP-binding protein EngB</fullName>
    </recommendedName>
</protein>
<dbReference type="NCBIfam" id="TIGR00231">
    <property type="entry name" value="small_GTP"/>
    <property type="match status" value="1"/>
</dbReference>
<dbReference type="PANTHER" id="PTHR11649">
    <property type="entry name" value="MSS1/TRME-RELATED GTP-BINDING PROTEIN"/>
    <property type="match status" value="1"/>
</dbReference>
<evidence type="ECO:0000313" key="12">
    <source>
        <dbReference type="EMBL" id="NIZ69143.1"/>
    </source>
</evidence>
<comment type="caution">
    <text evidence="12">The sequence shown here is derived from an EMBL/GenBank/DDBJ whole genome shotgun (WGS) entry which is preliminary data.</text>
</comment>
<dbReference type="HAMAP" id="MF_00321">
    <property type="entry name" value="GTPase_EngB"/>
    <property type="match status" value="1"/>
</dbReference>
<comment type="similarity">
    <text evidence="2 10">Belongs to the TRAFAC class TrmE-Era-EngA-EngB-Septin-like GTPase superfamily. EngB GTPase family.</text>
</comment>
<evidence type="ECO:0000256" key="6">
    <source>
        <dbReference type="ARBA" id="ARBA00022842"/>
    </source>
</evidence>
<dbReference type="InterPro" id="IPR019987">
    <property type="entry name" value="GTP-bd_ribosome_bio_YsxC"/>
</dbReference>
<keyword evidence="7 10" id="KW-0342">GTP-binding</keyword>
<dbReference type="GO" id="GO:0005525">
    <property type="term" value="F:GTP binding"/>
    <property type="evidence" value="ECO:0007669"/>
    <property type="project" value="UniProtKB-UniRule"/>
</dbReference>
<dbReference type="GO" id="GO:0046872">
    <property type="term" value="F:metal ion binding"/>
    <property type="evidence" value="ECO:0007669"/>
    <property type="project" value="UniProtKB-KW"/>
</dbReference>
<keyword evidence="8 10" id="KW-0717">Septation</keyword>
<evidence type="ECO:0000259" key="11">
    <source>
        <dbReference type="PROSITE" id="PS51706"/>
    </source>
</evidence>
<dbReference type="NCBIfam" id="TIGR03598">
    <property type="entry name" value="GTPase_YsxC"/>
    <property type="match status" value="1"/>
</dbReference>
<keyword evidence="13" id="KW-1185">Reference proteome</keyword>
<dbReference type="InterPro" id="IPR027417">
    <property type="entry name" value="P-loop_NTPase"/>
</dbReference>
<dbReference type="Proteomes" id="UP000778951">
    <property type="component" value="Unassembled WGS sequence"/>
</dbReference>